<dbReference type="AlphaFoldDB" id="A0A975IXI8"/>
<keyword evidence="2" id="KW-0614">Plasmid</keyword>
<keyword evidence="2" id="KW-0449">Lipoprotein</keyword>
<feature type="chain" id="PRO_5036833639" evidence="1">
    <location>
        <begin position="21"/>
        <end position="89"/>
    </location>
</feature>
<geneLocation type="plasmid" evidence="2 3">
    <name>unnamed</name>
</geneLocation>
<dbReference type="EMBL" id="CP073079">
    <property type="protein sequence ID" value="QUD90930.1"/>
    <property type="molecule type" value="Genomic_DNA"/>
</dbReference>
<evidence type="ECO:0000313" key="3">
    <source>
        <dbReference type="Proteomes" id="UP000676409"/>
    </source>
</evidence>
<keyword evidence="1" id="KW-0732">Signal</keyword>
<dbReference type="RefSeq" id="WP_211940976.1">
    <property type="nucleotide sequence ID" value="NZ_CP073079.1"/>
</dbReference>
<sequence length="89" mass="9226">MRARLVIALGLAAAALAACSQPVPTHDKAYYAQHDAERATQLAACQNDPGRLAATPNCVNAQSADADGHASKFYDVAKPAPRVADPGKL</sequence>
<dbReference type="Proteomes" id="UP000676409">
    <property type="component" value="Plasmid unnamed"/>
</dbReference>
<organism evidence="2 3">
    <name type="scientific">Phenylobacterium montanum</name>
    <dbReference type="NCBI Taxonomy" id="2823693"/>
    <lineage>
        <taxon>Bacteria</taxon>
        <taxon>Pseudomonadati</taxon>
        <taxon>Pseudomonadota</taxon>
        <taxon>Alphaproteobacteria</taxon>
        <taxon>Caulobacterales</taxon>
        <taxon>Caulobacteraceae</taxon>
        <taxon>Phenylobacterium</taxon>
    </lineage>
</organism>
<proteinExistence type="predicted"/>
<gene>
    <name evidence="2" type="ORF">KCG34_25570</name>
</gene>
<protein>
    <submittedName>
        <fullName evidence="2">EexN family lipoprotein</fullName>
    </submittedName>
</protein>
<dbReference type="NCBIfam" id="NF033894">
    <property type="entry name" value="Eex_IncN"/>
    <property type="match status" value="1"/>
</dbReference>
<feature type="signal peptide" evidence="1">
    <location>
        <begin position="1"/>
        <end position="20"/>
    </location>
</feature>
<dbReference type="InterPro" id="IPR047937">
    <property type="entry name" value="Eex_IncN-like"/>
</dbReference>
<dbReference type="KEGG" id="caul:KCG34_25570"/>
<keyword evidence="3" id="KW-1185">Reference proteome</keyword>
<dbReference type="PROSITE" id="PS51257">
    <property type="entry name" value="PROKAR_LIPOPROTEIN"/>
    <property type="match status" value="1"/>
</dbReference>
<evidence type="ECO:0000313" key="2">
    <source>
        <dbReference type="EMBL" id="QUD90930.1"/>
    </source>
</evidence>
<reference evidence="2" key="1">
    <citation type="submission" date="2021-04" db="EMBL/GenBank/DDBJ databases">
        <title>The complete genome sequence of Caulobacter sp. S6.</title>
        <authorList>
            <person name="Tang Y."/>
            <person name="Ouyang W."/>
            <person name="Liu Q."/>
            <person name="Huang B."/>
            <person name="Guo Z."/>
            <person name="Lei P."/>
        </authorList>
    </citation>
    <scope>NUCLEOTIDE SEQUENCE</scope>
    <source>
        <strain evidence="2">S6</strain>
        <plasmid evidence="2">unnamed</plasmid>
    </source>
</reference>
<evidence type="ECO:0000256" key="1">
    <source>
        <dbReference type="SAM" id="SignalP"/>
    </source>
</evidence>
<accession>A0A975IXI8</accession>
<name>A0A975IXI8_9CAUL</name>